<evidence type="ECO:0000313" key="1">
    <source>
        <dbReference type="EMBL" id="ESW29922.1"/>
    </source>
</evidence>
<dbReference type="SMR" id="V7CI99"/>
<dbReference type="PANTHER" id="PTHR10261">
    <property type="entry name" value="COATOMER SUBUNIT GAMMA"/>
    <property type="match status" value="1"/>
</dbReference>
<organism evidence="1 2">
    <name type="scientific">Phaseolus vulgaris</name>
    <name type="common">Kidney bean</name>
    <name type="synonym">French bean</name>
    <dbReference type="NCBI Taxonomy" id="3885"/>
    <lineage>
        <taxon>Eukaryota</taxon>
        <taxon>Viridiplantae</taxon>
        <taxon>Streptophyta</taxon>
        <taxon>Embryophyta</taxon>
        <taxon>Tracheophyta</taxon>
        <taxon>Spermatophyta</taxon>
        <taxon>Magnoliopsida</taxon>
        <taxon>eudicotyledons</taxon>
        <taxon>Gunneridae</taxon>
        <taxon>Pentapetalae</taxon>
        <taxon>rosids</taxon>
        <taxon>fabids</taxon>
        <taxon>Fabales</taxon>
        <taxon>Fabaceae</taxon>
        <taxon>Papilionoideae</taxon>
        <taxon>50 kb inversion clade</taxon>
        <taxon>NPAAA clade</taxon>
        <taxon>indigoferoid/millettioid clade</taxon>
        <taxon>Phaseoleae</taxon>
        <taxon>Phaseolus</taxon>
    </lineage>
</organism>
<gene>
    <name evidence="1" type="ORF">PHAVU_002G109800g</name>
</gene>
<accession>V7CI99</accession>
<dbReference type="GO" id="GO:0005783">
    <property type="term" value="C:endoplasmic reticulum"/>
    <property type="evidence" value="ECO:0007669"/>
    <property type="project" value="TreeGrafter"/>
</dbReference>
<dbReference type="EMBL" id="CM002289">
    <property type="protein sequence ID" value="ESW29922.1"/>
    <property type="molecule type" value="Genomic_DNA"/>
</dbReference>
<dbReference type="eggNOG" id="KOG1078">
    <property type="taxonomic scope" value="Eukaryota"/>
</dbReference>
<dbReference type="GO" id="GO:0030126">
    <property type="term" value="C:COPI vesicle coat"/>
    <property type="evidence" value="ECO:0007669"/>
    <property type="project" value="TreeGrafter"/>
</dbReference>
<dbReference type="GO" id="GO:0006888">
    <property type="term" value="P:endoplasmic reticulum to Golgi vesicle-mediated transport"/>
    <property type="evidence" value="ECO:0007669"/>
    <property type="project" value="TreeGrafter"/>
</dbReference>
<dbReference type="GO" id="GO:0009306">
    <property type="term" value="P:protein secretion"/>
    <property type="evidence" value="ECO:0007669"/>
    <property type="project" value="TreeGrafter"/>
</dbReference>
<keyword evidence="2" id="KW-1185">Reference proteome</keyword>
<dbReference type="Gene3D" id="1.25.10.10">
    <property type="entry name" value="Leucine-rich Repeat Variant"/>
    <property type="match status" value="1"/>
</dbReference>
<proteinExistence type="predicted"/>
<dbReference type="GO" id="GO:0005793">
    <property type="term" value="C:endoplasmic reticulum-Golgi intermediate compartment"/>
    <property type="evidence" value="ECO:0007669"/>
    <property type="project" value="TreeGrafter"/>
</dbReference>
<name>V7CI99_PHAVU</name>
<dbReference type="AlphaFoldDB" id="V7CI99"/>
<dbReference type="Proteomes" id="UP000000226">
    <property type="component" value="Chromosome 2"/>
</dbReference>
<reference evidence="2" key="1">
    <citation type="journal article" date="2014" name="Nat. Genet.">
        <title>A reference genome for common bean and genome-wide analysis of dual domestications.</title>
        <authorList>
            <person name="Schmutz J."/>
            <person name="McClean P.E."/>
            <person name="Mamidi S."/>
            <person name="Wu G.A."/>
            <person name="Cannon S.B."/>
            <person name="Grimwood J."/>
            <person name="Jenkins J."/>
            <person name="Shu S."/>
            <person name="Song Q."/>
            <person name="Chavarro C."/>
            <person name="Torres-Torres M."/>
            <person name="Geffroy V."/>
            <person name="Moghaddam S.M."/>
            <person name="Gao D."/>
            <person name="Abernathy B."/>
            <person name="Barry K."/>
            <person name="Blair M."/>
            <person name="Brick M.A."/>
            <person name="Chovatia M."/>
            <person name="Gepts P."/>
            <person name="Goodstein D.M."/>
            <person name="Gonzales M."/>
            <person name="Hellsten U."/>
            <person name="Hyten D.L."/>
            <person name="Jia G."/>
            <person name="Kelly J.D."/>
            <person name="Kudrna D."/>
            <person name="Lee R."/>
            <person name="Richard M.M."/>
            <person name="Miklas P.N."/>
            <person name="Osorno J.M."/>
            <person name="Rodrigues J."/>
            <person name="Thareau V."/>
            <person name="Urrea C.A."/>
            <person name="Wang M."/>
            <person name="Yu Y."/>
            <person name="Zhang M."/>
            <person name="Wing R.A."/>
            <person name="Cregan P.B."/>
            <person name="Rokhsar D.S."/>
            <person name="Jackson S.A."/>
        </authorList>
    </citation>
    <scope>NUCLEOTIDE SEQUENCE [LARGE SCALE GENOMIC DNA]</scope>
    <source>
        <strain evidence="2">cv. G19833</strain>
    </source>
</reference>
<dbReference type="PANTHER" id="PTHR10261:SF0">
    <property type="entry name" value="COATOMER SUBUNIT GAMMA-2"/>
    <property type="match status" value="1"/>
</dbReference>
<protein>
    <submittedName>
        <fullName evidence="1">Uncharacterized protein</fullName>
    </submittedName>
</protein>
<dbReference type="GO" id="GO:0006891">
    <property type="term" value="P:intra-Golgi vesicle-mediated transport"/>
    <property type="evidence" value="ECO:0007669"/>
    <property type="project" value="TreeGrafter"/>
</dbReference>
<dbReference type="GO" id="GO:0000139">
    <property type="term" value="C:Golgi membrane"/>
    <property type="evidence" value="ECO:0007669"/>
    <property type="project" value="TreeGrafter"/>
</dbReference>
<dbReference type="InterPro" id="IPR011989">
    <property type="entry name" value="ARM-like"/>
</dbReference>
<dbReference type="STRING" id="3885.V7CI99"/>
<dbReference type="OrthoDB" id="1074925at2759"/>
<evidence type="ECO:0000313" key="2">
    <source>
        <dbReference type="Proteomes" id="UP000000226"/>
    </source>
</evidence>
<dbReference type="InterPro" id="IPR017106">
    <property type="entry name" value="Coatomer_gsu"/>
</dbReference>
<sequence>MLPHGTCFCYSSMEHGYATSPWNLLQPSLHHKTACLQSAGKCQDKASSVAVGVQALVQFHALALLHQIRQNDRLAVSKLVTSLTRGTIRSPLSWCLLIRYTSQVIYESDNNTQAGNVIILTIAFVKSQRW</sequence>
<dbReference type="Gramene" id="ESW29922">
    <property type="protein sequence ID" value="ESW29922"/>
    <property type="gene ID" value="PHAVU_002G109800g"/>
</dbReference>